<dbReference type="InterPro" id="IPR032466">
    <property type="entry name" value="Metal_Hydrolase"/>
</dbReference>
<dbReference type="GO" id="GO:0016787">
    <property type="term" value="F:hydrolase activity"/>
    <property type="evidence" value="ECO:0007669"/>
    <property type="project" value="InterPro"/>
</dbReference>
<dbReference type="EMBL" id="PNCM01000013">
    <property type="protein sequence ID" value="TMP81903.1"/>
    <property type="molecule type" value="Genomic_DNA"/>
</dbReference>
<evidence type="ECO:0000313" key="4">
    <source>
        <dbReference type="EMBL" id="TMP81903.1"/>
    </source>
</evidence>
<reference evidence="6" key="3">
    <citation type="submission" date="2019-06" db="EMBL/GenBank/DDBJ databases">
        <title>Co-occurence of chitin degradation, pigmentation and bioactivity in marine Pseudoalteromonas.</title>
        <authorList>
            <person name="Sonnenschein E.C."/>
            <person name="Bech P.K."/>
        </authorList>
    </citation>
    <scope>NUCLEOTIDE SEQUENCE [LARGE SCALE GENOMIC DNA]</scope>
    <source>
        <strain evidence="6">S1189</strain>
    </source>
</reference>
<dbReference type="InterPro" id="IPR052350">
    <property type="entry name" value="Metallo-dep_Lactonases"/>
</dbReference>
<comment type="caution">
    <text evidence="3">The sequence shown here is derived from an EMBL/GenBank/DDBJ whole genome shotgun (WGS) entry which is preliminary data.</text>
</comment>
<name>A0A4Q7IRB9_9GAMM</name>
<dbReference type="InterPro" id="IPR006680">
    <property type="entry name" value="Amidohydro-rel"/>
</dbReference>
<comment type="similarity">
    <text evidence="1">Belongs to the metallo-dependent hydrolases superfamily.</text>
</comment>
<sequence>MMQIIDPHLHFFDLSLGQYHWLTQGSGPNWPNLEKIKQNHHYADLANTEFAVQSFVHIEAGFDNTKPSAELEWLANSTPEHVPFKAISYIQIDSEPTIFEQQLTELLSAPNFIGIRDITEGEDHLRLLSDNTKTNLNTLAEHGLIFEAQFELCHLSAVKIVVELAKQYPSFKIVLNHAGFIDNQHDYTIALSLLRDTNNIFIKFSGQEHCADALDPKAKLKLLLNYFGEDRVMFASNYPVCLMREGYFQVWQGYKQLVSDSLLWHKLSFANAERFYFGNPV</sequence>
<dbReference type="OrthoDB" id="9787654at2"/>
<evidence type="ECO:0000313" key="6">
    <source>
        <dbReference type="Proteomes" id="UP000307362"/>
    </source>
</evidence>
<protein>
    <recommendedName>
        <fullName evidence="2">Amidohydrolase-related domain-containing protein</fullName>
    </recommendedName>
</protein>
<proteinExistence type="inferred from homology"/>
<dbReference type="Proteomes" id="UP000291338">
    <property type="component" value="Unassembled WGS sequence"/>
</dbReference>
<gene>
    <name evidence="3" type="ORF">C1E23_05455</name>
    <name evidence="4" type="ORF">CWB73_05730</name>
</gene>
<accession>A0A4Q7IRB9</accession>
<reference evidence="4" key="4">
    <citation type="submission" date="2019-09" db="EMBL/GenBank/DDBJ databases">
        <title>Co-occurence of chitin degradation, pigmentation and bioactivity in marine Pseudoalteromonas.</title>
        <authorList>
            <person name="Sonnenschein E.C."/>
            <person name="Bech P.K."/>
        </authorList>
    </citation>
    <scope>NUCLEOTIDE SEQUENCE</scope>
    <source>
        <strain evidence="4">S1189</strain>
    </source>
</reference>
<evidence type="ECO:0000256" key="1">
    <source>
        <dbReference type="ARBA" id="ARBA00038310"/>
    </source>
</evidence>
<evidence type="ECO:0000259" key="2">
    <source>
        <dbReference type="Pfam" id="PF04909"/>
    </source>
</evidence>
<feature type="domain" description="Amidohydrolase-related" evidence="2">
    <location>
        <begin position="5"/>
        <end position="276"/>
    </location>
</feature>
<dbReference type="RefSeq" id="WP_130254609.1">
    <property type="nucleotide sequence ID" value="NZ_PNCM01000013.1"/>
</dbReference>
<dbReference type="AlphaFoldDB" id="A0A4Q7IRB9"/>
<reference evidence="4 6" key="1">
    <citation type="submission" date="2017-12" db="EMBL/GenBank/DDBJ databases">
        <authorList>
            <person name="Paulsen S."/>
            <person name="Gram L.K."/>
        </authorList>
    </citation>
    <scope>NUCLEOTIDE SEQUENCE [LARGE SCALE GENOMIC DNA]</scope>
    <source>
        <strain evidence="4 6">S1189</strain>
    </source>
</reference>
<dbReference type="PANTHER" id="PTHR43569:SF2">
    <property type="entry name" value="AMIDOHYDROLASE-RELATED DOMAIN-CONTAINING PROTEIN"/>
    <property type="match status" value="1"/>
</dbReference>
<dbReference type="SUPFAM" id="SSF51556">
    <property type="entry name" value="Metallo-dependent hydrolases"/>
    <property type="match status" value="1"/>
</dbReference>
<evidence type="ECO:0000313" key="3">
    <source>
        <dbReference type="EMBL" id="RZQ54066.1"/>
    </source>
</evidence>
<dbReference type="Pfam" id="PF04909">
    <property type="entry name" value="Amidohydro_2"/>
    <property type="match status" value="1"/>
</dbReference>
<evidence type="ECO:0000313" key="5">
    <source>
        <dbReference type="Proteomes" id="UP000291338"/>
    </source>
</evidence>
<dbReference type="Proteomes" id="UP000307362">
    <property type="component" value="Unassembled WGS sequence"/>
</dbReference>
<dbReference type="Gene3D" id="3.20.20.140">
    <property type="entry name" value="Metal-dependent hydrolases"/>
    <property type="match status" value="1"/>
</dbReference>
<organism evidence="3 5">
    <name type="scientific">Pseudoalteromonas phenolica</name>
    <dbReference type="NCBI Taxonomy" id="161398"/>
    <lineage>
        <taxon>Bacteria</taxon>
        <taxon>Pseudomonadati</taxon>
        <taxon>Pseudomonadota</taxon>
        <taxon>Gammaproteobacteria</taxon>
        <taxon>Alteromonadales</taxon>
        <taxon>Pseudoalteromonadaceae</taxon>
        <taxon>Pseudoalteromonas</taxon>
    </lineage>
</organism>
<dbReference type="EMBL" id="PPSX01000019">
    <property type="protein sequence ID" value="RZQ54066.1"/>
    <property type="molecule type" value="Genomic_DNA"/>
</dbReference>
<reference evidence="3 5" key="2">
    <citation type="submission" date="2018-01" db="EMBL/GenBank/DDBJ databases">
        <title>Co-occurrence of chitin degradation, pigmentation and bioactivity in marine Pseudoalteromonas.</title>
        <authorList>
            <person name="Paulsen S."/>
            <person name="Gram L."/>
            <person name="Machado H."/>
        </authorList>
    </citation>
    <scope>NUCLEOTIDE SEQUENCE [LARGE SCALE GENOMIC DNA]</scope>
    <source>
        <strain evidence="3 5">S3898</strain>
    </source>
</reference>
<dbReference type="PANTHER" id="PTHR43569">
    <property type="entry name" value="AMIDOHYDROLASE"/>
    <property type="match status" value="1"/>
</dbReference>